<dbReference type="InterPro" id="IPR038356">
    <property type="entry name" value="Tma16_sf"/>
</dbReference>
<gene>
    <name evidence="3" type="ORF">BCR44DRAFT_34015</name>
</gene>
<comment type="similarity">
    <text evidence="1">Belongs to the TMA16 family.</text>
</comment>
<proteinExistence type="inferred from homology"/>
<reference evidence="3 4" key="1">
    <citation type="submission" date="2016-07" db="EMBL/GenBank/DDBJ databases">
        <title>Pervasive Adenine N6-methylation of Active Genes in Fungi.</title>
        <authorList>
            <consortium name="DOE Joint Genome Institute"/>
            <person name="Mondo S.J."/>
            <person name="Dannebaum R.O."/>
            <person name="Kuo R.C."/>
            <person name="Labutti K."/>
            <person name="Haridas S."/>
            <person name="Kuo A."/>
            <person name="Salamov A."/>
            <person name="Ahrendt S.R."/>
            <person name="Lipzen A."/>
            <person name="Sullivan W."/>
            <person name="Andreopoulos W.B."/>
            <person name="Clum A."/>
            <person name="Lindquist E."/>
            <person name="Daum C."/>
            <person name="Ramamoorthy G.K."/>
            <person name="Gryganskyi A."/>
            <person name="Culley D."/>
            <person name="Magnuson J.K."/>
            <person name="James T.Y."/>
            <person name="O'Malley M.A."/>
            <person name="Stajich J.E."/>
            <person name="Spatafora J.W."/>
            <person name="Visel A."/>
            <person name="Grigoriev I.V."/>
        </authorList>
    </citation>
    <scope>NUCLEOTIDE SEQUENCE [LARGE SCALE GENOMIC DNA]</scope>
    <source>
        <strain evidence="3 4">PL171</strain>
    </source>
</reference>
<protein>
    <recommendedName>
        <fullName evidence="5">Translation machinery-associated protein 16</fullName>
    </recommendedName>
</protein>
<dbReference type="GO" id="GO:0005634">
    <property type="term" value="C:nucleus"/>
    <property type="evidence" value="ECO:0007669"/>
    <property type="project" value="TreeGrafter"/>
</dbReference>
<feature type="compositionally biased region" description="Basic and acidic residues" evidence="2">
    <location>
        <begin position="32"/>
        <end position="44"/>
    </location>
</feature>
<sequence>MPNNKVKSLKKLGKVENVHPYSRKAKQARRAMARDDRLAKGKDERNSFKVSPLVERYFFIKHAMDPSVTACSLQEMHDVIELWLARHEDELRAMREERDKAVHGKKSPKEELMEAMGKQERVEYETHGIVMPNLQSAKVVEALRKWEGDINQLDLIKTVLVRPPKKTSAAAAAAGSSGAASGSAAAGSGAGKPAFMQDVFAQKLAEMTGMTVEQ</sequence>
<dbReference type="EMBL" id="MCFL01000009">
    <property type="protein sequence ID" value="ORZ38216.1"/>
    <property type="molecule type" value="Genomic_DNA"/>
</dbReference>
<feature type="region of interest" description="Disordered" evidence="2">
    <location>
        <begin position="1"/>
        <end position="44"/>
    </location>
</feature>
<dbReference type="InterPro" id="IPR021346">
    <property type="entry name" value="Tma16"/>
</dbReference>
<evidence type="ECO:0000256" key="1">
    <source>
        <dbReference type="ARBA" id="ARBA00034127"/>
    </source>
</evidence>
<name>A0A1Y2HUD4_9FUNG</name>
<dbReference type="STRING" id="765915.A0A1Y2HUD4"/>
<dbReference type="AlphaFoldDB" id="A0A1Y2HUD4"/>
<comment type="caution">
    <text evidence="3">The sequence shown here is derived from an EMBL/GenBank/DDBJ whole genome shotgun (WGS) entry which is preliminary data.</text>
</comment>
<evidence type="ECO:0008006" key="5">
    <source>
        <dbReference type="Google" id="ProtNLM"/>
    </source>
</evidence>
<organism evidence="3 4">
    <name type="scientific">Catenaria anguillulae PL171</name>
    <dbReference type="NCBI Taxonomy" id="765915"/>
    <lineage>
        <taxon>Eukaryota</taxon>
        <taxon>Fungi</taxon>
        <taxon>Fungi incertae sedis</taxon>
        <taxon>Blastocladiomycota</taxon>
        <taxon>Blastocladiomycetes</taxon>
        <taxon>Blastocladiales</taxon>
        <taxon>Catenariaceae</taxon>
        <taxon>Catenaria</taxon>
    </lineage>
</organism>
<evidence type="ECO:0000256" key="2">
    <source>
        <dbReference type="SAM" id="MobiDB-lite"/>
    </source>
</evidence>
<evidence type="ECO:0000313" key="3">
    <source>
        <dbReference type="EMBL" id="ORZ38216.1"/>
    </source>
</evidence>
<dbReference type="Pfam" id="PF11176">
    <property type="entry name" value="Tma16"/>
    <property type="match status" value="1"/>
</dbReference>
<dbReference type="PANTHER" id="PTHR13349:SF2">
    <property type="entry name" value="TRANSLATION MACHINERY-ASSOCIATED PROTEIN 16"/>
    <property type="match status" value="1"/>
</dbReference>
<dbReference type="Gene3D" id="1.20.1440.170">
    <property type="entry name" value="Translation machinery-associated protein 16-like"/>
    <property type="match status" value="1"/>
</dbReference>
<accession>A0A1Y2HUD4</accession>
<dbReference type="PANTHER" id="PTHR13349">
    <property type="entry name" value="TRANSLATION MACHINERY-ASSOCIATED PROTEIN 16"/>
    <property type="match status" value="1"/>
</dbReference>
<dbReference type="Proteomes" id="UP000193411">
    <property type="component" value="Unassembled WGS sequence"/>
</dbReference>
<keyword evidence="4" id="KW-1185">Reference proteome</keyword>
<evidence type="ECO:0000313" key="4">
    <source>
        <dbReference type="Proteomes" id="UP000193411"/>
    </source>
</evidence>
<dbReference type="OrthoDB" id="270284at2759"/>
<feature type="compositionally biased region" description="Basic residues" evidence="2">
    <location>
        <begin position="21"/>
        <end position="31"/>
    </location>
</feature>